<gene>
    <name evidence="2" type="ORF">HINF_LOCUS15694</name>
    <name evidence="1" type="ORF">HINF_LOCUS244</name>
</gene>
<accession>A0AA86N4V4</accession>
<sequence length="141" mass="15981">MVDPLSTRGWGVDCLRKHVFCTRAFIELADESSGDKLKPRTTQLIQGECGHFGSSDRLMVDLYPLEDGEWIGFQESTYFAREPLLNSMSSGDKLKPRTTQLIQGECGHFGSSDRLMVDLYPLEDGEWIGFQIQQIINISYL</sequence>
<dbReference type="AlphaFoldDB" id="A0AA86N4V4"/>
<proteinExistence type="predicted"/>
<comment type="caution">
    <text evidence="1">The sequence shown here is derived from an EMBL/GenBank/DDBJ whole genome shotgun (WGS) entry which is preliminary data.</text>
</comment>
<evidence type="ECO:0000313" key="2">
    <source>
        <dbReference type="EMBL" id="CAL5998359.1"/>
    </source>
</evidence>
<reference evidence="2 3" key="2">
    <citation type="submission" date="2024-07" db="EMBL/GenBank/DDBJ databases">
        <authorList>
            <person name="Akdeniz Z."/>
        </authorList>
    </citation>
    <scope>NUCLEOTIDE SEQUENCE [LARGE SCALE GENOMIC DNA]</scope>
</reference>
<evidence type="ECO:0000313" key="3">
    <source>
        <dbReference type="Proteomes" id="UP001642409"/>
    </source>
</evidence>
<reference evidence="1" key="1">
    <citation type="submission" date="2023-06" db="EMBL/GenBank/DDBJ databases">
        <authorList>
            <person name="Kurt Z."/>
        </authorList>
    </citation>
    <scope>NUCLEOTIDE SEQUENCE</scope>
</reference>
<keyword evidence="3" id="KW-1185">Reference proteome</keyword>
<name>A0AA86N4V4_9EUKA</name>
<organism evidence="1">
    <name type="scientific">Hexamita inflata</name>
    <dbReference type="NCBI Taxonomy" id="28002"/>
    <lineage>
        <taxon>Eukaryota</taxon>
        <taxon>Metamonada</taxon>
        <taxon>Diplomonadida</taxon>
        <taxon>Hexamitidae</taxon>
        <taxon>Hexamitinae</taxon>
        <taxon>Hexamita</taxon>
    </lineage>
</organism>
<protein>
    <submittedName>
        <fullName evidence="2">Hypothetical_protein</fullName>
    </submittedName>
</protein>
<evidence type="ECO:0000313" key="1">
    <source>
        <dbReference type="EMBL" id="CAI9912599.1"/>
    </source>
</evidence>
<dbReference type="EMBL" id="CAXDID020000038">
    <property type="protein sequence ID" value="CAL5998359.1"/>
    <property type="molecule type" value="Genomic_DNA"/>
</dbReference>
<dbReference type="Proteomes" id="UP001642409">
    <property type="component" value="Unassembled WGS sequence"/>
</dbReference>
<dbReference type="EMBL" id="CATOUU010000003">
    <property type="protein sequence ID" value="CAI9912599.1"/>
    <property type="molecule type" value="Genomic_DNA"/>
</dbReference>